<proteinExistence type="predicted"/>
<dbReference type="Proteomes" id="UP000184159">
    <property type="component" value="Unassembled WGS sequence"/>
</dbReference>
<name>A0A1M4UJ73_VIBGA</name>
<sequence length="162" mass="18075">MINIEKKLQELNVILAIEEVNTALPPMPSSASHIVRHYKRSVLFSENVIFKPQYKTSLEGRNGDLSLEVLWGIEDSPFNIEKANQSLKNLEAESDLYSIGGSSGSNHICVSTDDNAIYLFTNGIDMTRFKLFDHADDFFNALTIEKNSGSDNSQAVSVQLDF</sequence>
<dbReference type="EMBL" id="FQUH01000002">
    <property type="protein sequence ID" value="SHE56603.1"/>
    <property type="molecule type" value="Genomic_DNA"/>
</dbReference>
<accession>A0A1M4UJ73</accession>
<dbReference type="RefSeq" id="WP_072955125.1">
    <property type="nucleotide sequence ID" value="NZ_FQUH01000002.1"/>
</dbReference>
<evidence type="ECO:0008006" key="3">
    <source>
        <dbReference type="Google" id="ProtNLM"/>
    </source>
</evidence>
<protein>
    <recommendedName>
        <fullName evidence="3">SMI1/KNR4 family protein</fullName>
    </recommendedName>
</protein>
<organism evidence="1 2">
    <name type="scientific">Vibrio gazogenes DSM 21264 = NBRC 103151</name>
    <dbReference type="NCBI Taxonomy" id="1123492"/>
    <lineage>
        <taxon>Bacteria</taxon>
        <taxon>Pseudomonadati</taxon>
        <taxon>Pseudomonadota</taxon>
        <taxon>Gammaproteobacteria</taxon>
        <taxon>Vibrionales</taxon>
        <taxon>Vibrionaceae</taxon>
        <taxon>Vibrio</taxon>
    </lineage>
</organism>
<keyword evidence="2" id="KW-1185">Reference proteome</keyword>
<dbReference type="AlphaFoldDB" id="A0A1M4UJ73"/>
<gene>
    <name evidence="1" type="ORF">SAMN02745781_00466</name>
</gene>
<reference evidence="2" key="1">
    <citation type="submission" date="2016-11" db="EMBL/GenBank/DDBJ databases">
        <authorList>
            <person name="Varghese N."/>
            <person name="Submissions S."/>
        </authorList>
    </citation>
    <scope>NUCLEOTIDE SEQUENCE [LARGE SCALE GENOMIC DNA]</scope>
    <source>
        <strain evidence="2">DSM 21264</strain>
    </source>
</reference>
<evidence type="ECO:0000313" key="2">
    <source>
        <dbReference type="Proteomes" id="UP000184159"/>
    </source>
</evidence>
<evidence type="ECO:0000313" key="1">
    <source>
        <dbReference type="EMBL" id="SHE56603.1"/>
    </source>
</evidence>